<dbReference type="SUPFAM" id="SSF58104">
    <property type="entry name" value="Methyl-accepting chemotaxis protein (MCP) signaling domain"/>
    <property type="match status" value="1"/>
</dbReference>
<evidence type="ECO:0000313" key="6">
    <source>
        <dbReference type="EMBL" id="OAK70039.1"/>
    </source>
</evidence>
<comment type="caution">
    <text evidence="6">The sequence shown here is derived from an EMBL/GenBank/DDBJ whole genome shotgun (WGS) entry which is preliminary data.</text>
</comment>
<accession>A0A177ZRE0</accession>
<evidence type="ECO:0000256" key="4">
    <source>
        <dbReference type="SAM" id="Coils"/>
    </source>
</evidence>
<evidence type="ECO:0000259" key="5">
    <source>
        <dbReference type="PROSITE" id="PS50111"/>
    </source>
</evidence>
<dbReference type="Pfam" id="PF00015">
    <property type="entry name" value="MCPsignal"/>
    <property type="match status" value="1"/>
</dbReference>
<dbReference type="PANTHER" id="PTHR32089:SF112">
    <property type="entry name" value="LYSOZYME-LIKE PROTEIN-RELATED"/>
    <property type="match status" value="1"/>
</dbReference>
<evidence type="ECO:0000256" key="3">
    <source>
        <dbReference type="PROSITE-ProRule" id="PRU00284"/>
    </source>
</evidence>
<dbReference type="PATRIC" id="fig|217031.6.peg.2726"/>
<dbReference type="RefSeq" id="WP_064468233.1">
    <property type="nucleotide sequence ID" value="NZ_JAGGKH010000028.1"/>
</dbReference>
<dbReference type="AlphaFoldDB" id="A0A177ZRE0"/>
<dbReference type="GO" id="GO:0004888">
    <property type="term" value="F:transmembrane signaling receptor activity"/>
    <property type="evidence" value="ECO:0007669"/>
    <property type="project" value="InterPro"/>
</dbReference>
<dbReference type="PANTHER" id="PTHR32089">
    <property type="entry name" value="METHYL-ACCEPTING CHEMOTAXIS PROTEIN MCPB"/>
    <property type="match status" value="1"/>
</dbReference>
<keyword evidence="1 3" id="KW-0807">Transducer</keyword>
<evidence type="ECO:0000256" key="1">
    <source>
        <dbReference type="ARBA" id="ARBA00023224"/>
    </source>
</evidence>
<dbReference type="InterPro" id="IPR004090">
    <property type="entry name" value="Chemotax_Me-accpt_rcpt"/>
</dbReference>
<comment type="similarity">
    <text evidence="2">Belongs to the methyl-accepting chemotaxis (MCP) protein family.</text>
</comment>
<feature type="domain" description="Methyl-accepting transducer" evidence="5">
    <location>
        <begin position="52"/>
        <end position="279"/>
    </location>
</feature>
<dbReference type="GO" id="GO:0016020">
    <property type="term" value="C:membrane"/>
    <property type="evidence" value="ECO:0007669"/>
    <property type="project" value="InterPro"/>
</dbReference>
<reference evidence="6 7" key="1">
    <citation type="submission" date="2015-05" db="EMBL/GenBank/DDBJ databases">
        <title>Comparison of genome.</title>
        <authorList>
            <person name="Zheng Z."/>
            <person name="Sun M."/>
        </authorList>
    </citation>
    <scope>NUCLEOTIDE SEQUENCE [LARGE SCALE GENOMIC DNA]</scope>
    <source>
        <strain evidence="6 7">G25-74</strain>
    </source>
</reference>
<dbReference type="PROSITE" id="PS50111">
    <property type="entry name" value="CHEMOTAXIS_TRANSDUC_2"/>
    <property type="match status" value="1"/>
</dbReference>
<dbReference type="GO" id="GO:0007165">
    <property type="term" value="P:signal transduction"/>
    <property type="evidence" value="ECO:0007669"/>
    <property type="project" value="UniProtKB-KW"/>
</dbReference>
<dbReference type="GO" id="GO:0006935">
    <property type="term" value="P:chemotaxis"/>
    <property type="evidence" value="ECO:0007669"/>
    <property type="project" value="InterPro"/>
</dbReference>
<dbReference type="Proteomes" id="UP000077881">
    <property type="component" value="Unassembled WGS sequence"/>
</dbReference>
<dbReference type="SMART" id="SM00283">
    <property type="entry name" value="MA"/>
    <property type="match status" value="1"/>
</dbReference>
<gene>
    <name evidence="6" type="ORF">ABB05_12685</name>
</gene>
<keyword evidence="4" id="KW-0175">Coiled coil</keyword>
<dbReference type="Gene3D" id="1.10.287.950">
    <property type="entry name" value="Methyl-accepting chemotaxis protein"/>
    <property type="match status" value="1"/>
</dbReference>
<dbReference type="STRING" id="217031.ABB05_12685"/>
<sequence>MFTTKKREKQEANALLKEMEQLKKSYEMKEEQDREWFLKIRNELQAAVSQHEKVNSQHGRLEEVISRIENRFSNIYEISEQSAQKSNNLYEKGRSLKNFSEMKVERSQQNAEDVKITAQIIQELGEEIEYSEINMSHLNERSVEIQSIVGVIEDIASQTNLLALNASIEAARAGESGKGFAVVAQEVRKLAESTADSTANIQSLTNALQAEIDNALQATKKSSELIEKGIQMSEKAAQNVEEMMGVIKDSQLDIGAIEQMIEEQKQFADSVRNELEEAQTLFADAHETIIEHIEDAKIVDERLENGIQQLQN</sequence>
<name>A0A177ZRE0_9BACI</name>
<proteinExistence type="inferred from homology"/>
<organism evidence="6 7">
    <name type="scientific">Lederbergia galactosidilytica</name>
    <dbReference type="NCBI Taxonomy" id="217031"/>
    <lineage>
        <taxon>Bacteria</taxon>
        <taxon>Bacillati</taxon>
        <taxon>Bacillota</taxon>
        <taxon>Bacilli</taxon>
        <taxon>Bacillales</taxon>
        <taxon>Bacillaceae</taxon>
        <taxon>Lederbergia</taxon>
    </lineage>
</organism>
<feature type="coiled-coil region" evidence="4">
    <location>
        <begin position="261"/>
        <end position="288"/>
    </location>
</feature>
<keyword evidence="7" id="KW-1185">Reference proteome</keyword>
<dbReference type="PRINTS" id="PR00260">
    <property type="entry name" value="CHEMTRNSDUCR"/>
</dbReference>
<evidence type="ECO:0000313" key="7">
    <source>
        <dbReference type="Proteomes" id="UP000077881"/>
    </source>
</evidence>
<dbReference type="InterPro" id="IPR004089">
    <property type="entry name" value="MCPsignal_dom"/>
</dbReference>
<feature type="coiled-coil region" evidence="4">
    <location>
        <begin position="2"/>
        <end position="71"/>
    </location>
</feature>
<dbReference type="OrthoDB" id="9807021at2"/>
<dbReference type="EMBL" id="LDJR01000052">
    <property type="protein sequence ID" value="OAK70039.1"/>
    <property type="molecule type" value="Genomic_DNA"/>
</dbReference>
<evidence type="ECO:0000256" key="2">
    <source>
        <dbReference type="ARBA" id="ARBA00029447"/>
    </source>
</evidence>
<protein>
    <recommendedName>
        <fullName evidence="5">Methyl-accepting transducer domain-containing protein</fullName>
    </recommendedName>
</protein>